<dbReference type="CDD" id="cd00761">
    <property type="entry name" value="Glyco_tranf_GTA_type"/>
    <property type="match status" value="1"/>
</dbReference>
<reference evidence="3 4" key="1">
    <citation type="submission" date="2019-06" db="EMBL/GenBank/DDBJ databases">
        <title>Sequencing the genomes of 1000 actinobacteria strains.</title>
        <authorList>
            <person name="Klenk H.-P."/>
        </authorList>
    </citation>
    <scope>NUCLEOTIDE SEQUENCE [LARGE SCALE GENOMIC DNA]</scope>
    <source>
        <strain evidence="3 4">DSM 12335</strain>
    </source>
</reference>
<dbReference type="AlphaFoldDB" id="A0A542YMU1"/>
<sequence length="681" mass="74515">MARTTRGDGDTTSRKVPRVRLDDRPDFWTTWRIWHSATAKHPDGLAHLALRTKSPLVLDALALAATEGRSDAAALSLLAELDPDLPAPAICARRRNFRAAAGLALAWSGLGRDEADLRAAATLYHRMWEHDRFRQLPAPHHQAAAQVFFLTGRHEELRSLLPALRKLPPTIRRFLETDLAHPYLTGGHPSDEAHTAWEQRLSAPFTKAGLAPLRVGTPSWAREAGTEPEHLFDRLCTDPVPAAPEASDGPLVTVIMPCYQPDEGLLGSIASISAQTWDNLEILVVDDASGPEYADLFAKAVASDDRAALVSVDRNGGSYLARNAALGVAKGELITFQDADDWSHPQRIEQQAQLLLTDPSAPASISHAVRAMDDLTHQWFGYRAVRSNASSLMVRREVFDRIGPFAPIRKGADSEYAERIATLAGPVRSTKSPLAVTRLRTGTLSRGDFTYQWTTPDRLVFRGSYRAWHAALADQEAATPGAGTTQGTAEPPFPVPRAWLRGLDNAPTWDRVDLAYLDDFSAAPADRPVPDPAQDEPDGRTGLWHLEVPHPEDPERPEMHPEWFARMVADQQLVPLSRVEQVTVGHLVVLDPRVLLLSTAQPCRLAVESVEVRVTPDMVIPDDTGLPLDLLAVSDACARWWGVRPTWAPAAHLDEGGREELAQAAPGLVRPVSGGRPPGPR</sequence>
<dbReference type="Proteomes" id="UP000319516">
    <property type="component" value="Unassembled WGS sequence"/>
</dbReference>
<feature type="compositionally biased region" description="Low complexity" evidence="1">
    <location>
        <begin position="666"/>
        <end position="675"/>
    </location>
</feature>
<evidence type="ECO:0000259" key="2">
    <source>
        <dbReference type="Pfam" id="PF00535"/>
    </source>
</evidence>
<protein>
    <submittedName>
        <fullName evidence="3">Glycosyl transferase family 2</fullName>
    </submittedName>
</protein>
<dbReference type="PANTHER" id="PTHR43685">
    <property type="entry name" value="GLYCOSYLTRANSFERASE"/>
    <property type="match status" value="1"/>
</dbReference>
<name>A0A542YMU1_9MICO</name>
<evidence type="ECO:0000313" key="4">
    <source>
        <dbReference type="Proteomes" id="UP000319516"/>
    </source>
</evidence>
<keyword evidence="4" id="KW-1185">Reference proteome</keyword>
<feature type="region of interest" description="Disordered" evidence="1">
    <location>
        <begin position="523"/>
        <end position="542"/>
    </location>
</feature>
<proteinExistence type="predicted"/>
<dbReference type="Pfam" id="PF00535">
    <property type="entry name" value="Glycos_transf_2"/>
    <property type="match status" value="1"/>
</dbReference>
<evidence type="ECO:0000313" key="3">
    <source>
        <dbReference type="EMBL" id="TQL49405.1"/>
    </source>
</evidence>
<dbReference type="RefSeq" id="WP_141783668.1">
    <property type="nucleotide sequence ID" value="NZ_BAAAIK010000003.1"/>
</dbReference>
<keyword evidence="3" id="KW-0808">Transferase</keyword>
<evidence type="ECO:0000256" key="1">
    <source>
        <dbReference type="SAM" id="MobiDB-lite"/>
    </source>
</evidence>
<dbReference type="OrthoDB" id="8549922at2"/>
<gene>
    <name evidence="3" type="ORF">FB467_0475</name>
</gene>
<accession>A0A542YMU1</accession>
<dbReference type="SUPFAM" id="SSF53448">
    <property type="entry name" value="Nucleotide-diphospho-sugar transferases"/>
    <property type="match status" value="1"/>
</dbReference>
<dbReference type="InterPro" id="IPR029044">
    <property type="entry name" value="Nucleotide-diphossugar_trans"/>
</dbReference>
<dbReference type="GO" id="GO:0016740">
    <property type="term" value="F:transferase activity"/>
    <property type="evidence" value="ECO:0007669"/>
    <property type="project" value="UniProtKB-KW"/>
</dbReference>
<dbReference type="InterPro" id="IPR050834">
    <property type="entry name" value="Glycosyltransf_2"/>
</dbReference>
<comment type="caution">
    <text evidence="3">The sequence shown here is derived from an EMBL/GenBank/DDBJ whole genome shotgun (WGS) entry which is preliminary data.</text>
</comment>
<dbReference type="PANTHER" id="PTHR43685:SF11">
    <property type="entry name" value="GLYCOSYLTRANSFERASE TAGX-RELATED"/>
    <property type="match status" value="1"/>
</dbReference>
<organism evidence="3 4">
    <name type="scientific">Ornithinicoccus hortensis</name>
    <dbReference type="NCBI Taxonomy" id="82346"/>
    <lineage>
        <taxon>Bacteria</taxon>
        <taxon>Bacillati</taxon>
        <taxon>Actinomycetota</taxon>
        <taxon>Actinomycetes</taxon>
        <taxon>Micrococcales</taxon>
        <taxon>Intrasporangiaceae</taxon>
        <taxon>Ornithinicoccus</taxon>
    </lineage>
</organism>
<dbReference type="Gene3D" id="3.90.550.10">
    <property type="entry name" value="Spore Coat Polysaccharide Biosynthesis Protein SpsA, Chain A"/>
    <property type="match status" value="1"/>
</dbReference>
<feature type="domain" description="Glycosyltransferase 2-like" evidence="2">
    <location>
        <begin position="253"/>
        <end position="415"/>
    </location>
</feature>
<dbReference type="EMBL" id="VFOP01000001">
    <property type="protein sequence ID" value="TQL49405.1"/>
    <property type="molecule type" value="Genomic_DNA"/>
</dbReference>
<feature type="region of interest" description="Disordered" evidence="1">
    <location>
        <begin position="660"/>
        <end position="681"/>
    </location>
</feature>
<dbReference type="InterPro" id="IPR001173">
    <property type="entry name" value="Glyco_trans_2-like"/>
</dbReference>